<name>A0A8J8PYU0_9EURY</name>
<evidence type="ECO:0000313" key="2">
    <source>
        <dbReference type="Proteomes" id="UP000766904"/>
    </source>
</evidence>
<protein>
    <submittedName>
        <fullName evidence="1">Uncharacterized protein</fullName>
    </submittedName>
</protein>
<keyword evidence="2" id="KW-1185">Reference proteome</keyword>
<evidence type="ECO:0000313" key="1">
    <source>
        <dbReference type="EMBL" id="TYL36301.1"/>
    </source>
</evidence>
<dbReference type="EMBL" id="PHNJ01000019">
    <property type="protein sequence ID" value="TYL36301.1"/>
    <property type="molecule type" value="Genomic_DNA"/>
</dbReference>
<reference evidence="1" key="1">
    <citation type="submission" date="2017-11" db="EMBL/GenBank/DDBJ databases">
        <authorList>
            <person name="Kajale S.C."/>
            <person name="Sharma A."/>
        </authorList>
    </citation>
    <scope>NUCLEOTIDE SEQUENCE</scope>
    <source>
        <strain evidence="1">LS1_42</strain>
    </source>
</reference>
<dbReference type="AlphaFoldDB" id="A0A8J8PYU0"/>
<gene>
    <name evidence="1" type="ORF">CV102_22850</name>
</gene>
<organism evidence="1 2">
    <name type="scientific">Natronococcus pandeyae</name>
    <dbReference type="NCBI Taxonomy" id="2055836"/>
    <lineage>
        <taxon>Archaea</taxon>
        <taxon>Methanobacteriati</taxon>
        <taxon>Methanobacteriota</taxon>
        <taxon>Stenosarchaea group</taxon>
        <taxon>Halobacteria</taxon>
        <taxon>Halobacteriales</taxon>
        <taxon>Natrialbaceae</taxon>
        <taxon>Natronococcus</taxon>
    </lineage>
</organism>
<accession>A0A8J8PYU0</accession>
<comment type="caution">
    <text evidence="1">The sequence shown here is derived from an EMBL/GenBank/DDBJ whole genome shotgun (WGS) entry which is preliminary data.</text>
</comment>
<proteinExistence type="predicted"/>
<dbReference type="Proteomes" id="UP000766904">
    <property type="component" value="Unassembled WGS sequence"/>
</dbReference>
<sequence>MRRPAVPPRHRLEFVESNLRRRFETGRFDAVEFVRGGPVVRLEMRREFAPSLQTPRRRVTVG</sequence>